<keyword evidence="2" id="KW-1185">Reference proteome</keyword>
<gene>
    <name evidence="1" type="ORF">NDI38_18800</name>
</gene>
<evidence type="ECO:0000313" key="2">
    <source>
        <dbReference type="Proteomes" id="UP001476950"/>
    </source>
</evidence>
<dbReference type="RefSeq" id="WP_190452508.1">
    <property type="nucleotide sequence ID" value="NZ_JAMPLM010000018.1"/>
</dbReference>
<protein>
    <submittedName>
        <fullName evidence="1">Nif11 family protein</fullName>
    </submittedName>
</protein>
<name>A0ABV0KMU0_9CYAN</name>
<dbReference type="Proteomes" id="UP001476950">
    <property type="component" value="Unassembled WGS sequence"/>
</dbReference>
<organism evidence="1 2">
    <name type="scientific">Stenomitos frigidus AS-A4</name>
    <dbReference type="NCBI Taxonomy" id="2933935"/>
    <lineage>
        <taxon>Bacteria</taxon>
        <taxon>Bacillati</taxon>
        <taxon>Cyanobacteriota</taxon>
        <taxon>Cyanophyceae</taxon>
        <taxon>Leptolyngbyales</taxon>
        <taxon>Leptolyngbyaceae</taxon>
        <taxon>Stenomitos</taxon>
    </lineage>
</organism>
<reference evidence="1 2" key="1">
    <citation type="submission" date="2022-04" db="EMBL/GenBank/DDBJ databases">
        <title>Positive selection, recombination, and allopatry shape intraspecific diversity of widespread and dominant cyanobacteria.</title>
        <authorList>
            <person name="Wei J."/>
            <person name="Shu W."/>
            <person name="Hu C."/>
        </authorList>
    </citation>
    <scope>NUCLEOTIDE SEQUENCE [LARGE SCALE GENOMIC DNA]</scope>
    <source>
        <strain evidence="1 2">AS-A4</strain>
    </source>
</reference>
<proteinExistence type="predicted"/>
<evidence type="ECO:0000313" key="1">
    <source>
        <dbReference type="EMBL" id="MEP1060485.1"/>
    </source>
</evidence>
<sequence length="101" mass="10926">MAKSLEQFNQVILRDSTIQEQLKVSTDQVGFAKLMVELGAEKGYSFTTADVEEQLSVGQAVEVRDLCDEELEAVAGGAQVGYTDGCGARGWTTIFGRCSEN</sequence>
<comment type="caution">
    <text evidence="1">The sequence shown here is derived from an EMBL/GenBank/DDBJ whole genome shotgun (WGS) entry which is preliminary data.</text>
</comment>
<accession>A0ABV0KMU0</accession>
<dbReference type="EMBL" id="JAMPLM010000018">
    <property type="protein sequence ID" value="MEP1060485.1"/>
    <property type="molecule type" value="Genomic_DNA"/>
</dbReference>